<protein>
    <submittedName>
        <fullName evidence="2">Uncharacterized protein</fullName>
    </submittedName>
</protein>
<evidence type="ECO:0000256" key="1">
    <source>
        <dbReference type="SAM" id="MobiDB-lite"/>
    </source>
</evidence>
<feature type="compositionally biased region" description="Basic and acidic residues" evidence="1">
    <location>
        <begin position="120"/>
        <end position="147"/>
    </location>
</feature>
<dbReference type="EMBL" id="GBEZ01024006">
    <property type="protein sequence ID" value="JAC62934.1"/>
    <property type="molecule type" value="Transcribed_RNA"/>
</dbReference>
<feature type="region of interest" description="Disordered" evidence="1">
    <location>
        <begin position="1"/>
        <end position="147"/>
    </location>
</feature>
<dbReference type="AlphaFoldDB" id="A0A061QWS6"/>
<reference evidence="2" key="1">
    <citation type="submission" date="2014-05" db="EMBL/GenBank/DDBJ databases">
        <title>The transcriptome of the halophilic microalga Tetraselmis sp. GSL018 isolated from the Great Salt Lake, Utah.</title>
        <authorList>
            <person name="Jinkerson R.E."/>
            <person name="D'Adamo S."/>
            <person name="Posewitz M.C."/>
        </authorList>
    </citation>
    <scope>NUCLEOTIDE SEQUENCE</scope>
    <source>
        <strain evidence="2">GSL018</strain>
    </source>
</reference>
<proteinExistence type="predicted"/>
<gene>
    <name evidence="2" type="ORF">TSPGSL018_21926</name>
</gene>
<feature type="compositionally biased region" description="Basic and acidic residues" evidence="1">
    <location>
        <begin position="92"/>
        <end position="108"/>
    </location>
</feature>
<organism evidence="2">
    <name type="scientific">Tetraselmis sp. GSL018</name>
    <dbReference type="NCBI Taxonomy" id="582737"/>
    <lineage>
        <taxon>Eukaryota</taxon>
        <taxon>Viridiplantae</taxon>
        <taxon>Chlorophyta</taxon>
        <taxon>core chlorophytes</taxon>
        <taxon>Chlorodendrophyceae</taxon>
        <taxon>Chlorodendrales</taxon>
        <taxon>Chlorodendraceae</taxon>
        <taxon>Tetraselmis</taxon>
    </lineage>
</organism>
<name>A0A061QWS6_9CHLO</name>
<feature type="compositionally biased region" description="Basic and acidic residues" evidence="1">
    <location>
        <begin position="1"/>
        <end position="12"/>
    </location>
</feature>
<sequence length="147" mass="15553">GPPRAGLEERGRAPPRGDAGGSLGRQQGQQGRARAEELPVQRLAVRGRGRLHGAPAGPCAEPDDEAEMTQRGLQRGVLPQPLAELARPLDAVPEHHPRCQRLDDDAGEQRGAGGAQAPEVKPREHAGVDPGVRDGLEAVQARHPEVL</sequence>
<feature type="non-terminal residue" evidence="2">
    <location>
        <position position="1"/>
    </location>
</feature>
<accession>A0A061QWS6</accession>
<evidence type="ECO:0000313" key="2">
    <source>
        <dbReference type="EMBL" id="JAC62934.1"/>
    </source>
</evidence>
<feature type="non-terminal residue" evidence="2">
    <location>
        <position position="147"/>
    </location>
</feature>